<evidence type="ECO:0000256" key="1">
    <source>
        <dbReference type="SAM" id="SignalP"/>
    </source>
</evidence>
<evidence type="ECO:0000259" key="2">
    <source>
        <dbReference type="Pfam" id="PF23621"/>
    </source>
</evidence>
<evidence type="ECO:0000313" key="3">
    <source>
        <dbReference type="EMBL" id="KAG2190980.1"/>
    </source>
</evidence>
<keyword evidence="1" id="KW-0732">Signal</keyword>
<protein>
    <recommendedName>
        <fullName evidence="2">BP74 N-terminal domain-containing protein</fullName>
    </recommendedName>
</protein>
<evidence type="ECO:0000313" key="4">
    <source>
        <dbReference type="Proteomes" id="UP000650833"/>
    </source>
</evidence>
<organism evidence="3 4">
    <name type="scientific">Mucor plumbeus</name>
    <dbReference type="NCBI Taxonomy" id="97098"/>
    <lineage>
        <taxon>Eukaryota</taxon>
        <taxon>Fungi</taxon>
        <taxon>Fungi incertae sedis</taxon>
        <taxon>Mucoromycota</taxon>
        <taxon>Mucoromycotina</taxon>
        <taxon>Mucoromycetes</taxon>
        <taxon>Mucorales</taxon>
        <taxon>Mucorineae</taxon>
        <taxon>Mucoraceae</taxon>
        <taxon>Mucor</taxon>
    </lineage>
</organism>
<keyword evidence="4" id="KW-1185">Reference proteome</keyword>
<feature type="signal peptide" evidence="1">
    <location>
        <begin position="1"/>
        <end position="19"/>
    </location>
</feature>
<dbReference type="PANTHER" id="PTHR35883">
    <property type="entry name" value="CYCLIC AMP-INDUCIBLE PROTEIN BP74-RELATED"/>
    <property type="match status" value="1"/>
</dbReference>
<gene>
    <name evidence="3" type="ORF">INT46_009053</name>
</gene>
<dbReference type="Pfam" id="PF23621">
    <property type="entry name" value="BP74_N"/>
    <property type="match status" value="1"/>
</dbReference>
<feature type="domain" description="BP74 N-terminal" evidence="2">
    <location>
        <begin position="20"/>
        <end position="131"/>
    </location>
</feature>
<dbReference type="PANTHER" id="PTHR35883:SF1">
    <property type="entry name" value="CALMODULIN-BINDING PROTEIN CAM-BP15-RELATED"/>
    <property type="match status" value="1"/>
</dbReference>
<dbReference type="EMBL" id="JAEPRC010000882">
    <property type="protein sequence ID" value="KAG2190980.1"/>
    <property type="molecule type" value="Genomic_DNA"/>
</dbReference>
<proteinExistence type="predicted"/>
<accession>A0A8H7QFU1</accession>
<feature type="chain" id="PRO_5034062752" description="BP74 N-terminal domain-containing protein" evidence="1">
    <location>
        <begin position="20"/>
        <end position="133"/>
    </location>
</feature>
<comment type="caution">
    <text evidence="3">The sequence shown here is derived from an EMBL/GenBank/DDBJ whole genome shotgun (WGS) entry which is preliminary data.</text>
</comment>
<sequence length="133" mass="15014">MFKLVLLLLATLAASFVAAETAYFAFQTSPNEREFVFQLTDDNRIAEARKILNGEEKTSVHVMGRIIKRSQSYNPSYDFSLDPVTISFFSLAIEVCDAHTTYANDHLDEVCGAFLPGCFYCPWTSKLTREVII</sequence>
<dbReference type="AlphaFoldDB" id="A0A8H7QFU1"/>
<dbReference type="Proteomes" id="UP000650833">
    <property type="component" value="Unassembled WGS sequence"/>
</dbReference>
<name>A0A8H7QFU1_9FUNG</name>
<dbReference type="InterPro" id="IPR053344">
    <property type="entry name" value="cAMP-inducible_BP74-like"/>
</dbReference>
<reference evidence="3" key="1">
    <citation type="submission" date="2020-12" db="EMBL/GenBank/DDBJ databases">
        <title>Metabolic potential, ecology and presence of endohyphal bacteria is reflected in genomic diversity of Mucoromycotina.</title>
        <authorList>
            <person name="Muszewska A."/>
            <person name="Okrasinska A."/>
            <person name="Steczkiewicz K."/>
            <person name="Drgas O."/>
            <person name="Orlowska M."/>
            <person name="Perlinska-Lenart U."/>
            <person name="Aleksandrzak-Piekarczyk T."/>
            <person name="Szatraj K."/>
            <person name="Zielenkiewicz U."/>
            <person name="Pilsyk S."/>
            <person name="Malc E."/>
            <person name="Mieczkowski P."/>
            <person name="Kruszewska J.S."/>
            <person name="Biernat P."/>
            <person name="Pawlowska J."/>
        </authorList>
    </citation>
    <scope>NUCLEOTIDE SEQUENCE</scope>
    <source>
        <strain evidence="3">CBS 226.32</strain>
    </source>
</reference>
<dbReference type="OrthoDB" id="2232403at2759"/>
<dbReference type="InterPro" id="IPR056422">
    <property type="entry name" value="BP74_N"/>
</dbReference>